<evidence type="ECO:0000313" key="1">
    <source>
        <dbReference type="EMBL" id="KAJ5524682.1"/>
    </source>
</evidence>
<comment type="caution">
    <text evidence="1">The sequence shown here is derived from an EMBL/GenBank/DDBJ whole genome shotgun (WGS) entry which is preliminary data.</text>
</comment>
<dbReference type="Gene3D" id="1.20.120.450">
    <property type="entry name" value="dinb family like domain"/>
    <property type="match status" value="1"/>
</dbReference>
<dbReference type="PANTHER" id="PTHR36922:SF1">
    <property type="entry name" value="DUF1993 DOMAIN-CONTAINING PROTEIN"/>
    <property type="match status" value="1"/>
</dbReference>
<dbReference type="EMBL" id="JAQIZZ010000008">
    <property type="protein sequence ID" value="KAJ5524682.1"/>
    <property type="molecule type" value="Genomic_DNA"/>
</dbReference>
<gene>
    <name evidence="1" type="ORF">N7494_011332</name>
</gene>
<dbReference type="SUPFAM" id="SSF109854">
    <property type="entry name" value="DinB/YfiT-like putative metalloenzymes"/>
    <property type="match status" value="1"/>
</dbReference>
<dbReference type="InterPro" id="IPR034660">
    <property type="entry name" value="DinB/YfiT-like"/>
</dbReference>
<proteinExistence type="predicted"/>
<dbReference type="Pfam" id="PF09351">
    <property type="entry name" value="DUF1993"/>
    <property type="match status" value="1"/>
</dbReference>
<accession>A0AAD6CJG2</accession>
<reference evidence="1 2" key="1">
    <citation type="journal article" date="2023" name="IMA Fungus">
        <title>Comparative genomic study of the Penicillium genus elucidates a diverse pangenome and 15 lateral gene transfer events.</title>
        <authorList>
            <person name="Petersen C."/>
            <person name="Sorensen T."/>
            <person name="Nielsen M.R."/>
            <person name="Sondergaard T.E."/>
            <person name="Sorensen J.L."/>
            <person name="Fitzpatrick D.A."/>
            <person name="Frisvad J.C."/>
            <person name="Nielsen K.L."/>
        </authorList>
    </citation>
    <scope>NUCLEOTIDE SEQUENCE [LARGE SCALE GENOMIC DNA]</scope>
    <source>
        <strain evidence="1 2">IBT 35679</strain>
    </source>
</reference>
<dbReference type="InterPro" id="IPR018531">
    <property type="entry name" value="DUF1993"/>
</dbReference>
<dbReference type="AlphaFoldDB" id="A0AAD6CJG2"/>
<evidence type="ECO:0008006" key="3">
    <source>
        <dbReference type="Google" id="ProtNLM"/>
    </source>
</evidence>
<name>A0AAD6CJG2_9EURO</name>
<evidence type="ECO:0000313" key="2">
    <source>
        <dbReference type="Proteomes" id="UP001220324"/>
    </source>
</evidence>
<sequence length="170" mass="18545">MPYTLYDGSIVQAKGAIASLIHLVELAEKQSNADAILTASLHPTMKPFTFQIFVVLWLTEMMLAKLTGREAASVENNITTYTEAKERLGALQKALSEADKDVVNSNGDKLGPVKMGPTDLGEHTAAYHCTSILLPNVYFHLTTAYGIMRKEGVPLEKVDYLTSFVKAPTA</sequence>
<dbReference type="Proteomes" id="UP001220324">
    <property type="component" value="Unassembled WGS sequence"/>
</dbReference>
<keyword evidence="2" id="KW-1185">Reference proteome</keyword>
<protein>
    <recommendedName>
        <fullName evidence="3">DUF1993 domain-containing protein</fullName>
    </recommendedName>
</protein>
<organism evidence="1 2">
    <name type="scientific">Penicillium frequentans</name>
    <dbReference type="NCBI Taxonomy" id="3151616"/>
    <lineage>
        <taxon>Eukaryota</taxon>
        <taxon>Fungi</taxon>
        <taxon>Dikarya</taxon>
        <taxon>Ascomycota</taxon>
        <taxon>Pezizomycotina</taxon>
        <taxon>Eurotiomycetes</taxon>
        <taxon>Eurotiomycetidae</taxon>
        <taxon>Eurotiales</taxon>
        <taxon>Aspergillaceae</taxon>
        <taxon>Penicillium</taxon>
    </lineage>
</organism>
<dbReference type="PANTHER" id="PTHR36922">
    <property type="entry name" value="BLL2446 PROTEIN"/>
    <property type="match status" value="1"/>
</dbReference>